<evidence type="ECO:0000256" key="7">
    <source>
        <dbReference type="SAM" id="SignalP"/>
    </source>
</evidence>
<evidence type="ECO:0000259" key="8">
    <source>
        <dbReference type="Pfam" id="PF01094"/>
    </source>
</evidence>
<keyword evidence="5 9" id="KW-0675">Receptor</keyword>
<dbReference type="Proteomes" id="UP000887116">
    <property type="component" value="Unassembled WGS sequence"/>
</dbReference>
<dbReference type="InterPro" id="IPR001828">
    <property type="entry name" value="ANF_lig-bd_rcpt"/>
</dbReference>
<dbReference type="AlphaFoldDB" id="A0A8X6GWM4"/>
<comment type="caution">
    <text evidence="9">The sequence shown here is derived from an EMBL/GenBank/DDBJ whole genome shotgun (WGS) entry which is preliminary data.</text>
</comment>
<evidence type="ECO:0000256" key="6">
    <source>
        <dbReference type="ARBA" id="ARBA00023180"/>
    </source>
</evidence>
<accession>A0A8X6GWM4</accession>
<dbReference type="Gene3D" id="3.40.50.2300">
    <property type="match status" value="1"/>
</dbReference>
<keyword evidence="7" id="KW-0732">Signal</keyword>
<protein>
    <submittedName>
        <fullName evidence="9">Metabotropic glutamate receptor 2</fullName>
    </submittedName>
</protein>
<reference evidence="9" key="1">
    <citation type="submission" date="2020-07" db="EMBL/GenBank/DDBJ databases">
        <title>Multicomponent nature underlies the extraordinary mechanical properties of spider dragline silk.</title>
        <authorList>
            <person name="Kono N."/>
            <person name="Nakamura H."/>
            <person name="Mori M."/>
            <person name="Yoshida Y."/>
            <person name="Ohtoshi R."/>
            <person name="Malay A.D."/>
            <person name="Moran D.A.P."/>
            <person name="Tomita M."/>
            <person name="Numata K."/>
            <person name="Arakawa K."/>
        </authorList>
    </citation>
    <scope>NUCLEOTIDE SEQUENCE</scope>
</reference>
<evidence type="ECO:0000256" key="2">
    <source>
        <dbReference type="ARBA" id="ARBA00022692"/>
    </source>
</evidence>
<dbReference type="GO" id="GO:0016020">
    <property type="term" value="C:membrane"/>
    <property type="evidence" value="ECO:0007669"/>
    <property type="project" value="UniProtKB-SubCell"/>
</dbReference>
<dbReference type="InterPro" id="IPR000337">
    <property type="entry name" value="GPCR_3"/>
</dbReference>
<dbReference type="InterPro" id="IPR050726">
    <property type="entry name" value="mGluR"/>
</dbReference>
<evidence type="ECO:0000256" key="4">
    <source>
        <dbReference type="ARBA" id="ARBA00023136"/>
    </source>
</evidence>
<dbReference type="Pfam" id="PF01094">
    <property type="entry name" value="ANF_receptor"/>
    <property type="match status" value="1"/>
</dbReference>
<dbReference type="EMBL" id="BMAO01017025">
    <property type="protein sequence ID" value="GFR12811.1"/>
    <property type="molecule type" value="Genomic_DNA"/>
</dbReference>
<dbReference type="OrthoDB" id="425344at2759"/>
<dbReference type="InterPro" id="IPR028082">
    <property type="entry name" value="Peripla_BP_I"/>
</dbReference>
<keyword evidence="4" id="KW-0472">Membrane</keyword>
<evidence type="ECO:0000313" key="9">
    <source>
        <dbReference type="EMBL" id="GFR12811.1"/>
    </source>
</evidence>
<feature type="domain" description="Receptor ligand binding region" evidence="8">
    <location>
        <begin position="117"/>
        <end position="164"/>
    </location>
</feature>
<feature type="chain" id="PRO_5036486617" evidence="7">
    <location>
        <begin position="25"/>
        <end position="166"/>
    </location>
</feature>
<gene>
    <name evidence="9" type="primary">GRM2</name>
    <name evidence="9" type="ORF">TNCT_371581</name>
</gene>
<evidence type="ECO:0000256" key="3">
    <source>
        <dbReference type="ARBA" id="ARBA00022989"/>
    </source>
</evidence>
<name>A0A8X6GWM4_TRICU</name>
<keyword evidence="3" id="KW-1133">Transmembrane helix</keyword>
<feature type="signal peptide" evidence="7">
    <location>
        <begin position="1"/>
        <end position="24"/>
    </location>
</feature>
<dbReference type="SUPFAM" id="SSF53822">
    <property type="entry name" value="Periplasmic binding protein-like I"/>
    <property type="match status" value="1"/>
</dbReference>
<dbReference type="GO" id="GO:0004930">
    <property type="term" value="F:G protein-coupled receptor activity"/>
    <property type="evidence" value="ECO:0007669"/>
    <property type="project" value="InterPro"/>
</dbReference>
<proteinExistence type="predicted"/>
<sequence>MVANGSLHLFIQLILIIFCETCCADVENRRDGVNDIGVKITEIHKVSNVSETKLVSFYDEMTSSYKKRKLLAYNYTWPVKRAAEIDGDIILGGLMMIHEREDRRICGPIMPQGGIQALECMLYTMDWVNAKKDFLPGIKLGAYVLDDCDKDTYGLEQAVDFIKGEI</sequence>
<keyword evidence="2" id="KW-0812">Transmembrane</keyword>
<dbReference type="PANTHER" id="PTHR24060">
    <property type="entry name" value="METABOTROPIC GLUTAMATE RECEPTOR"/>
    <property type="match status" value="1"/>
</dbReference>
<comment type="subcellular location">
    <subcellularLocation>
        <location evidence="1">Membrane</location>
        <topology evidence="1">Multi-pass membrane protein</topology>
    </subcellularLocation>
</comment>
<dbReference type="PRINTS" id="PR00248">
    <property type="entry name" value="GPCRMGR"/>
</dbReference>
<evidence type="ECO:0000256" key="5">
    <source>
        <dbReference type="ARBA" id="ARBA00023170"/>
    </source>
</evidence>
<evidence type="ECO:0000256" key="1">
    <source>
        <dbReference type="ARBA" id="ARBA00004141"/>
    </source>
</evidence>
<keyword evidence="10" id="KW-1185">Reference proteome</keyword>
<organism evidence="9 10">
    <name type="scientific">Trichonephila clavata</name>
    <name type="common">Joro spider</name>
    <name type="synonym">Nephila clavata</name>
    <dbReference type="NCBI Taxonomy" id="2740835"/>
    <lineage>
        <taxon>Eukaryota</taxon>
        <taxon>Metazoa</taxon>
        <taxon>Ecdysozoa</taxon>
        <taxon>Arthropoda</taxon>
        <taxon>Chelicerata</taxon>
        <taxon>Arachnida</taxon>
        <taxon>Araneae</taxon>
        <taxon>Araneomorphae</taxon>
        <taxon>Entelegynae</taxon>
        <taxon>Araneoidea</taxon>
        <taxon>Nephilidae</taxon>
        <taxon>Trichonephila</taxon>
    </lineage>
</organism>
<evidence type="ECO:0000313" key="10">
    <source>
        <dbReference type="Proteomes" id="UP000887116"/>
    </source>
</evidence>
<keyword evidence="6" id="KW-0325">Glycoprotein</keyword>